<feature type="domain" description="UBA" evidence="2">
    <location>
        <begin position="359"/>
        <end position="400"/>
    </location>
</feature>
<organism evidence="4 5">
    <name type="scientific">Polypedilum vanderplanki</name>
    <name type="common">Sleeping chironomid midge</name>
    <dbReference type="NCBI Taxonomy" id="319348"/>
    <lineage>
        <taxon>Eukaryota</taxon>
        <taxon>Metazoa</taxon>
        <taxon>Ecdysozoa</taxon>
        <taxon>Arthropoda</taxon>
        <taxon>Hexapoda</taxon>
        <taxon>Insecta</taxon>
        <taxon>Pterygota</taxon>
        <taxon>Neoptera</taxon>
        <taxon>Endopterygota</taxon>
        <taxon>Diptera</taxon>
        <taxon>Nematocera</taxon>
        <taxon>Chironomoidea</taxon>
        <taxon>Chironomidae</taxon>
        <taxon>Chironominae</taxon>
        <taxon>Polypedilum</taxon>
        <taxon>Polypedilum</taxon>
    </lineage>
</organism>
<protein>
    <recommendedName>
        <fullName evidence="6">NEDD8 ultimate buster 1-like protein</fullName>
    </recommendedName>
</protein>
<dbReference type="InterPro" id="IPR015940">
    <property type="entry name" value="UBA"/>
</dbReference>
<dbReference type="PANTHER" id="PTHR12948:SF3">
    <property type="entry name" value="NEDD8 ULTIMATE BUSTER 1"/>
    <property type="match status" value="1"/>
</dbReference>
<dbReference type="PROSITE" id="PS50053">
    <property type="entry name" value="UBIQUITIN_2"/>
    <property type="match status" value="1"/>
</dbReference>
<dbReference type="OrthoDB" id="434245at2759"/>
<evidence type="ECO:0000313" key="5">
    <source>
        <dbReference type="Proteomes" id="UP001107558"/>
    </source>
</evidence>
<feature type="domain" description="UBA" evidence="2">
    <location>
        <begin position="480"/>
        <end position="520"/>
    </location>
</feature>
<dbReference type="InterPro" id="IPR000626">
    <property type="entry name" value="Ubiquitin-like_dom"/>
</dbReference>
<dbReference type="InterPro" id="IPR029071">
    <property type="entry name" value="Ubiquitin-like_domsf"/>
</dbReference>
<dbReference type="EMBL" id="JADBJN010000001">
    <property type="protein sequence ID" value="KAG5682950.1"/>
    <property type="molecule type" value="Genomic_DNA"/>
</dbReference>
<dbReference type="PANTHER" id="PTHR12948">
    <property type="entry name" value="NEDD8 ULTIMATE BUSTER-1 BS4 PROTEIN"/>
    <property type="match status" value="1"/>
</dbReference>
<dbReference type="SUPFAM" id="SSF54236">
    <property type="entry name" value="Ubiquitin-like"/>
    <property type="match status" value="1"/>
</dbReference>
<dbReference type="CDD" id="cd17062">
    <property type="entry name" value="Ubl_NUB1"/>
    <property type="match status" value="1"/>
</dbReference>
<feature type="coiled-coil region" evidence="1">
    <location>
        <begin position="447"/>
        <end position="474"/>
    </location>
</feature>
<sequence length="612" mass="70136">MSELTFESVLIQVKAALQDNKIKLWEPPYYLNTVANDTEMINLANNFRDILNIKFDYCLAALNELQNHAVDKLKSNEELKNEGLATLKIKFPSKKVLGGQKLFDVKVKLTDNAENLRALISNELSLNETRLKLISGGKVLNDGISLQEQNVKNFQQILVLEIEINEEQAALESQPYDRIQKIRKDAEILLKNKNSSYFNLENQNGEQIHLPEQERISLMMALLLYEKGRAQLKNDNFNDALILFLEADNEIQNCQSSIIKSIDNVALLNLDIVWCYLQLKSITQLPDAERRLQLCEASFKRTYGENFERVKLIKNSDASERCLIVRLKLMKAILYFHQNRRIEASSYLSLAEQEILELKVDDEKVNMLMEMGYSKSEAMISLRSTYNTTIDSAVNFIIERRSKLKSARKSGKKERLIGEFLDNIGLKANPKKVCSLIEMGFTRELAALALQKSNDDLENAIMLLQTQQDQLKTELKDCIKPDPALVERLKTFGFDETLITNILKININNFDTALDALLKMKNDENFQIPSELMNIINQGASTSSAPSCSLTNNDSENKKLRLENKITPEEEQAIFDDLRNDLDHLDEDDEYLTFTLEKELELLNQYKRALGN</sequence>
<comment type="caution">
    <text evidence="4">The sequence shown here is derived from an EMBL/GenBank/DDBJ whole genome shotgun (WGS) entry which is preliminary data.</text>
</comment>
<evidence type="ECO:0000313" key="4">
    <source>
        <dbReference type="EMBL" id="KAG5682950.1"/>
    </source>
</evidence>
<keyword evidence="1" id="KW-0175">Coiled coil</keyword>
<dbReference type="SUPFAM" id="SSF46934">
    <property type="entry name" value="UBA-like"/>
    <property type="match status" value="2"/>
</dbReference>
<proteinExistence type="predicted"/>
<evidence type="ECO:0008006" key="6">
    <source>
        <dbReference type="Google" id="ProtNLM"/>
    </source>
</evidence>
<dbReference type="Gene3D" id="3.10.20.90">
    <property type="entry name" value="Phosphatidylinositol 3-kinase Catalytic Subunit, Chain A, domain 1"/>
    <property type="match status" value="1"/>
</dbReference>
<reference evidence="4" key="1">
    <citation type="submission" date="2021-03" db="EMBL/GenBank/DDBJ databases">
        <title>Chromosome level genome of the anhydrobiotic midge Polypedilum vanderplanki.</title>
        <authorList>
            <person name="Yoshida Y."/>
            <person name="Kikawada T."/>
            <person name="Gusev O."/>
        </authorList>
    </citation>
    <scope>NUCLEOTIDE SEQUENCE</scope>
    <source>
        <strain evidence="4">NIAS01</strain>
        <tissue evidence="4">Whole body or cell culture</tissue>
    </source>
</reference>
<dbReference type="Gene3D" id="1.10.8.10">
    <property type="entry name" value="DNA helicase RuvA subunit, C-terminal domain"/>
    <property type="match status" value="2"/>
</dbReference>
<name>A0A9J6CMV5_POLVA</name>
<gene>
    <name evidence="4" type="ORF">PVAND_012267</name>
</gene>
<dbReference type="InterPro" id="IPR041207">
    <property type="entry name" value="NUB1_ubiquitin-like_dom"/>
</dbReference>
<feature type="domain" description="Ubiquitin-like" evidence="3">
    <location>
        <begin position="85"/>
        <end position="160"/>
    </location>
</feature>
<dbReference type="GO" id="GO:2000058">
    <property type="term" value="P:regulation of ubiquitin-dependent protein catabolic process"/>
    <property type="evidence" value="ECO:0007669"/>
    <property type="project" value="TreeGrafter"/>
</dbReference>
<evidence type="ECO:0000259" key="2">
    <source>
        <dbReference type="PROSITE" id="PS50030"/>
    </source>
</evidence>
<keyword evidence="5" id="KW-1185">Reference proteome</keyword>
<feature type="domain" description="UBA" evidence="2">
    <location>
        <begin position="427"/>
        <end position="467"/>
    </location>
</feature>
<evidence type="ECO:0000259" key="3">
    <source>
        <dbReference type="PROSITE" id="PS50053"/>
    </source>
</evidence>
<evidence type="ECO:0000256" key="1">
    <source>
        <dbReference type="SAM" id="Coils"/>
    </source>
</evidence>
<dbReference type="Pfam" id="PF18037">
    <property type="entry name" value="Ubiquitin_5"/>
    <property type="match status" value="1"/>
</dbReference>
<dbReference type="SMART" id="SM00165">
    <property type="entry name" value="UBA"/>
    <property type="match status" value="3"/>
</dbReference>
<dbReference type="PROSITE" id="PS50030">
    <property type="entry name" value="UBA"/>
    <property type="match status" value="3"/>
</dbReference>
<dbReference type="CDD" id="cd14291">
    <property type="entry name" value="UBA1_NUB1_like"/>
    <property type="match status" value="1"/>
</dbReference>
<dbReference type="SMART" id="SM00213">
    <property type="entry name" value="UBQ"/>
    <property type="match status" value="1"/>
</dbReference>
<dbReference type="Pfam" id="PF22562">
    <property type="entry name" value="UBA_7"/>
    <property type="match status" value="1"/>
</dbReference>
<dbReference type="InterPro" id="IPR039749">
    <property type="entry name" value="NUB1"/>
</dbReference>
<dbReference type="Proteomes" id="UP001107558">
    <property type="component" value="Chromosome 1"/>
</dbReference>
<dbReference type="InterPro" id="IPR009060">
    <property type="entry name" value="UBA-like_sf"/>
</dbReference>
<accession>A0A9J6CMV5</accession>
<dbReference type="AlphaFoldDB" id="A0A9J6CMV5"/>